<dbReference type="EMBL" id="WOWK01000007">
    <property type="protein sequence ID" value="KAF0330500.1"/>
    <property type="molecule type" value="Genomic_DNA"/>
</dbReference>
<name>A0A8H3WPQ0_9PEZI</name>
<gene>
    <name evidence="2" type="ORF">GQ607_002379</name>
</gene>
<sequence>MNDSVMIPKGVNDGHKGPSVNGRNPSYTRPPLAACFRCIYLISSTGDRTHIHCDAGSRRNDIRSPWSCSHCRSVQVSCGHVPDGYYDISQYLLKTHENYWSLTESQRSNFRGSAVQVMDLFNKLVPPMSHLESLTRATQPQNRRNLNVEASRTLDDRAILDMVVVGLAQNTSALQELMVQLQMMNHQKDRLTSQQTHRPAEPQDDRQPTQISVANPTNGPATQMSGHQSRLSGISRSYAARIAERSQQTDLRNISPPHQNLSGSVVSSSAHTNTGTHPSSSTDKNPHGASAQTTSNGLAIPAPTRAALKSSFTPINRKSTELRARSAAAPSRTSKFSQPDSKRPREADVAATVPKRLNALQPSVNILSKGQQKAVSTAKDFQLATEAFARAQAAIQTPETCVARATQPSPRILGPTISKTLPLHGQPEIQNLIRPQEHSGNHTAQIPSVPTEVASLPHVGLEHNVMSRSYMYSLPSIKQSSAPLHQARVTLPPFWINDLTRTSTLHRATGVPRFESVK</sequence>
<proteinExistence type="predicted"/>
<evidence type="ECO:0000313" key="2">
    <source>
        <dbReference type="EMBL" id="KAF0330500.1"/>
    </source>
</evidence>
<keyword evidence="3" id="KW-1185">Reference proteome</keyword>
<protein>
    <submittedName>
        <fullName evidence="2">Uncharacterized protein</fullName>
    </submittedName>
</protein>
<feature type="compositionally biased region" description="Polar residues" evidence="1">
    <location>
        <begin position="245"/>
        <end position="283"/>
    </location>
</feature>
<feature type="region of interest" description="Disordered" evidence="1">
    <location>
        <begin position="1"/>
        <end position="25"/>
    </location>
</feature>
<organism evidence="2 3">
    <name type="scientific">Colletotrichum asianum</name>
    <dbReference type="NCBI Taxonomy" id="702518"/>
    <lineage>
        <taxon>Eukaryota</taxon>
        <taxon>Fungi</taxon>
        <taxon>Dikarya</taxon>
        <taxon>Ascomycota</taxon>
        <taxon>Pezizomycotina</taxon>
        <taxon>Sordariomycetes</taxon>
        <taxon>Hypocreomycetidae</taxon>
        <taxon>Glomerellales</taxon>
        <taxon>Glomerellaceae</taxon>
        <taxon>Colletotrichum</taxon>
        <taxon>Colletotrichum gloeosporioides species complex</taxon>
    </lineage>
</organism>
<dbReference type="Proteomes" id="UP000434172">
    <property type="component" value="Unassembled WGS sequence"/>
</dbReference>
<feature type="compositionally biased region" description="Basic and acidic residues" evidence="1">
    <location>
        <begin position="198"/>
        <end position="207"/>
    </location>
</feature>
<accession>A0A8H3WPQ0</accession>
<reference evidence="2 3" key="1">
    <citation type="submission" date="2019-12" db="EMBL/GenBank/DDBJ databases">
        <title>A genome sequence resource for the geographically widespread anthracnose pathogen Colletotrichum asianum.</title>
        <authorList>
            <person name="Meng Y."/>
        </authorList>
    </citation>
    <scope>NUCLEOTIDE SEQUENCE [LARGE SCALE GENOMIC DNA]</scope>
    <source>
        <strain evidence="2 3">ICMP 18580</strain>
    </source>
</reference>
<feature type="region of interest" description="Disordered" evidence="1">
    <location>
        <begin position="186"/>
        <end position="347"/>
    </location>
</feature>
<feature type="compositionally biased region" description="Polar residues" evidence="1">
    <location>
        <begin position="208"/>
        <end position="235"/>
    </location>
</feature>
<comment type="caution">
    <text evidence="2">The sequence shown here is derived from an EMBL/GenBank/DDBJ whole genome shotgun (WGS) entry which is preliminary data.</text>
</comment>
<evidence type="ECO:0000313" key="3">
    <source>
        <dbReference type="Proteomes" id="UP000434172"/>
    </source>
</evidence>
<dbReference type="AlphaFoldDB" id="A0A8H3WPQ0"/>
<feature type="compositionally biased region" description="Low complexity" evidence="1">
    <location>
        <begin position="325"/>
        <end position="334"/>
    </location>
</feature>
<evidence type="ECO:0000256" key="1">
    <source>
        <dbReference type="SAM" id="MobiDB-lite"/>
    </source>
</evidence>